<dbReference type="Proteomes" id="UP000272942">
    <property type="component" value="Unassembled WGS sequence"/>
</dbReference>
<protein>
    <submittedName>
        <fullName evidence="3">Transp_inhibit domain-containing protein</fullName>
    </submittedName>
</protein>
<sequence length="134" mass="15103">MQLKDWLIDGNNNAVLQNELLKLSNPTFKDVRANCEQYQDIRVATSSLRSTIESTAMFNSLKIKSTKVHATAGRFKPVTQSNSHNVTYLDKSYGNCASCSKRCSRFTCRFRYALCHYCSKTDHIQSGAVQEPAV</sequence>
<organism evidence="3">
    <name type="scientific">Echinostoma caproni</name>
    <dbReference type="NCBI Taxonomy" id="27848"/>
    <lineage>
        <taxon>Eukaryota</taxon>
        <taxon>Metazoa</taxon>
        <taxon>Spiralia</taxon>
        <taxon>Lophotrochozoa</taxon>
        <taxon>Platyhelminthes</taxon>
        <taxon>Trematoda</taxon>
        <taxon>Digenea</taxon>
        <taxon>Plagiorchiida</taxon>
        <taxon>Echinostomata</taxon>
        <taxon>Echinostomatoidea</taxon>
        <taxon>Echinostomatidae</taxon>
        <taxon>Echinostoma</taxon>
    </lineage>
</organism>
<evidence type="ECO:0000313" key="2">
    <source>
        <dbReference type="Proteomes" id="UP000272942"/>
    </source>
</evidence>
<reference evidence="3" key="1">
    <citation type="submission" date="2016-06" db="UniProtKB">
        <authorList>
            <consortium name="WormBaseParasite"/>
        </authorList>
    </citation>
    <scope>IDENTIFICATION</scope>
</reference>
<gene>
    <name evidence="1" type="ORF">ECPE_LOCUS699</name>
</gene>
<proteinExistence type="predicted"/>
<dbReference type="WBParaSite" id="ECPE_0000069901-mRNA-1">
    <property type="protein sequence ID" value="ECPE_0000069901-mRNA-1"/>
    <property type="gene ID" value="ECPE_0000069901"/>
</dbReference>
<dbReference type="AlphaFoldDB" id="A0A183A164"/>
<keyword evidence="2" id="KW-1185">Reference proteome</keyword>
<accession>A0A183A164</accession>
<dbReference type="OrthoDB" id="10064127at2759"/>
<dbReference type="EMBL" id="UZAN01002765">
    <property type="protein sequence ID" value="VDP27308.1"/>
    <property type="molecule type" value="Genomic_DNA"/>
</dbReference>
<evidence type="ECO:0000313" key="1">
    <source>
        <dbReference type="EMBL" id="VDP27308.1"/>
    </source>
</evidence>
<name>A0A183A164_9TREM</name>
<evidence type="ECO:0000313" key="3">
    <source>
        <dbReference type="WBParaSite" id="ECPE_0000069901-mRNA-1"/>
    </source>
</evidence>
<reference evidence="1 2" key="2">
    <citation type="submission" date="2018-11" db="EMBL/GenBank/DDBJ databases">
        <authorList>
            <consortium name="Pathogen Informatics"/>
        </authorList>
    </citation>
    <scope>NUCLEOTIDE SEQUENCE [LARGE SCALE GENOMIC DNA]</scope>
    <source>
        <strain evidence="1 2">Egypt</strain>
    </source>
</reference>